<proteinExistence type="predicted"/>
<evidence type="ECO:0000313" key="2">
    <source>
        <dbReference type="Proteomes" id="UP000198762"/>
    </source>
</evidence>
<dbReference type="STRING" id="430453.SAMN04487962_1494"/>
<gene>
    <name evidence="1" type="ORF">SAMN04487962_1494</name>
</gene>
<dbReference type="AlphaFoldDB" id="A0A1I0I9C8"/>
<evidence type="ECO:0000313" key="1">
    <source>
        <dbReference type="EMBL" id="SET93017.1"/>
    </source>
</evidence>
<protein>
    <submittedName>
        <fullName evidence="1">Predicted lipoprotein</fullName>
    </submittedName>
</protein>
<reference evidence="2" key="1">
    <citation type="submission" date="2016-10" db="EMBL/GenBank/DDBJ databases">
        <authorList>
            <person name="Varghese N."/>
            <person name="Submissions S."/>
        </authorList>
    </citation>
    <scope>NUCLEOTIDE SEQUENCE [LARGE SCALE GENOMIC DNA]</scope>
    <source>
        <strain evidence="2">CGMCC 1.6489</strain>
    </source>
</reference>
<accession>A0A1I0I9C8</accession>
<keyword evidence="1" id="KW-0449">Lipoprotein</keyword>
<dbReference type="OrthoDB" id="8903620at2"/>
<dbReference type="InterPro" id="IPR018736">
    <property type="entry name" value="DUF2279_periplasmic_lipo"/>
</dbReference>
<organism evidence="1 2">
    <name type="scientific">Marinobacter segnicrescens</name>
    <dbReference type="NCBI Taxonomy" id="430453"/>
    <lineage>
        <taxon>Bacteria</taxon>
        <taxon>Pseudomonadati</taxon>
        <taxon>Pseudomonadota</taxon>
        <taxon>Gammaproteobacteria</taxon>
        <taxon>Pseudomonadales</taxon>
        <taxon>Marinobacteraceae</taxon>
        <taxon>Marinobacter</taxon>
    </lineage>
</organism>
<sequence>MRQEMTSALYRKGFGFRQVLAFIAILVLGSGAEGACRQPLEQDQQVRRTLAVTTTGVGVITAWGIVNWDYFTEKPTASSEGWFGQESSEGGADKLGHMFTTYATSQGVASLFEDWCFPRKDAALYGTLSSLAILSYMELGDAFSSYGFSYEDFLANAIGGLAGYYRYRYPEWASKVDFRWEVGLKPEQFDITTDYDNSKYLLALKLNGFSAFRDSFLRHFELHAGYYSRGYSDTDEPDERNLYIAIGLNITDLFRRNGYDKTATFLNYYQPPFTYFPTEK</sequence>
<dbReference type="Pfam" id="PF10043">
    <property type="entry name" value="DUF2279"/>
    <property type="match status" value="1"/>
</dbReference>
<keyword evidence="2" id="KW-1185">Reference proteome</keyword>
<dbReference type="EMBL" id="FOHZ01000049">
    <property type="protein sequence ID" value="SET93017.1"/>
    <property type="molecule type" value="Genomic_DNA"/>
</dbReference>
<dbReference type="Proteomes" id="UP000198762">
    <property type="component" value="Unassembled WGS sequence"/>
</dbReference>
<name>A0A1I0I9C8_9GAMM</name>